<dbReference type="InterPro" id="IPR028502">
    <property type="entry name" value="SH3RF3_RING-HC_Zfn"/>
</dbReference>
<evidence type="ECO:0000256" key="8">
    <source>
        <dbReference type="ARBA" id="ARBA00022737"/>
    </source>
</evidence>
<proteinExistence type="inferred from homology"/>
<keyword evidence="5 14" id="KW-0728">SH3 domain</keyword>
<dbReference type="GO" id="GO:0016567">
    <property type="term" value="P:protein ubiquitination"/>
    <property type="evidence" value="ECO:0007669"/>
    <property type="project" value="UniProtKB-UniPathway"/>
</dbReference>
<evidence type="ECO:0000256" key="6">
    <source>
        <dbReference type="ARBA" id="ARBA00022679"/>
    </source>
</evidence>
<keyword evidence="7" id="KW-0479">Metal-binding</keyword>
<feature type="domain" description="RING-type" evidence="17">
    <location>
        <begin position="12"/>
        <end position="53"/>
    </location>
</feature>
<dbReference type="SUPFAM" id="SSF50044">
    <property type="entry name" value="SH3-domain"/>
    <property type="match status" value="4"/>
</dbReference>
<evidence type="ECO:0000259" key="17">
    <source>
        <dbReference type="PROSITE" id="PS50089"/>
    </source>
</evidence>
<dbReference type="KEGG" id="apln:108738490"/>
<name>A0A1W4WU68_AGRPL</name>
<dbReference type="PROSITE" id="PS00518">
    <property type="entry name" value="ZF_RING_1"/>
    <property type="match status" value="1"/>
</dbReference>
<dbReference type="OrthoDB" id="2163411at2759"/>
<dbReference type="Pfam" id="PF00018">
    <property type="entry name" value="SH3_1"/>
    <property type="match status" value="2"/>
</dbReference>
<dbReference type="CDD" id="cd11783">
    <property type="entry name" value="SH3_SH3RF_3"/>
    <property type="match status" value="1"/>
</dbReference>
<feature type="region of interest" description="Disordered" evidence="15">
    <location>
        <begin position="567"/>
        <end position="594"/>
    </location>
</feature>
<feature type="domain" description="SH3" evidence="16">
    <location>
        <begin position="598"/>
        <end position="657"/>
    </location>
</feature>
<gene>
    <name evidence="19 20" type="primary">LOC108738490</name>
</gene>
<dbReference type="RefSeq" id="XP_025835063.1">
    <property type="nucleotide sequence ID" value="XM_025979278.1"/>
</dbReference>
<evidence type="ECO:0000259" key="16">
    <source>
        <dbReference type="PROSITE" id="PS50002"/>
    </source>
</evidence>
<keyword evidence="12" id="KW-0832">Ubl conjugation</keyword>
<feature type="domain" description="SH3" evidence="16">
    <location>
        <begin position="319"/>
        <end position="380"/>
    </location>
</feature>
<dbReference type="CDD" id="cd11787">
    <property type="entry name" value="SH3_SH3RF_2"/>
    <property type="match status" value="1"/>
</dbReference>
<dbReference type="AlphaFoldDB" id="A0A1W4WU68"/>
<organism evidence="18 19">
    <name type="scientific">Agrilus planipennis</name>
    <name type="common">Emerald ash borer</name>
    <name type="synonym">Agrilus marcopoli</name>
    <dbReference type="NCBI Taxonomy" id="224129"/>
    <lineage>
        <taxon>Eukaryota</taxon>
        <taxon>Metazoa</taxon>
        <taxon>Ecdysozoa</taxon>
        <taxon>Arthropoda</taxon>
        <taxon>Hexapoda</taxon>
        <taxon>Insecta</taxon>
        <taxon>Pterygota</taxon>
        <taxon>Neoptera</taxon>
        <taxon>Endopterygota</taxon>
        <taxon>Coleoptera</taxon>
        <taxon>Polyphaga</taxon>
        <taxon>Elateriformia</taxon>
        <taxon>Buprestoidea</taxon>
        <taxon>Buprestidae</taxon>
        <taxon>Agrilinae</taxon>
        <taxon>Agrilus</taxon>
    </lineage>
</organism>
<dbReference type="Pfam" id="PF00097">
    <property type="entry name" value="zf-C3HC4"/>
    <property type="match status" value="1"/>
</dbReference>
<dbReference type="Gene3D" id="2.30.30.40">
    <property type="entry name" value="SH3 Domains"/>
    <property type="match status" value="4"/>
</dbReference>
<dbReference type="SUPFAM" id="SSF57850">
    <property type="entry name" value="RING/U-box"/>
    <property type="match status" value="1"/>
</dbReference>
<evidence type="ECO:0000256" key="1">
    <source>
        <dbReference type="ARBA" id="ARBA00000900"/>
    </source>
</evidence>
<dbReference type="GeneID" id="108738490"/>
<evidence type="ECO:0000313" key="18">
    <source>
        <dbReference type="Proteomes" id="UP000192223"/>
    </source>
</evidence>
<dbReference type="STRING" id="224129.A0A1W4WU68"/>
<comment type="similarity">
    <text evidence="3">Belongs to the SH3RF family.</text>
</comment>
<dbReference type="Pfam" id="PF14604">
    <property type="entry name" value="SH3_9"/>
    <property type="match status" value="2"/>
</dbReference>
<dbReference type="GO" id="GO:0005737">
    <property type="term" value="C:cytoplasm"/>
    <property type="evidence" value="ECO:0007669"/>
    <property type="project" value="TreeGrafter"/>
</dbReference>
<evidence type="ECO:0000313" key="20">
    <source>
        <dbReference type="RefSeq" id="XP_025835063.1"/>
    </source>
</evidence>
<dbReference type="PRINTS" id="PR00452">
    <property type="entry name" value="SH3DOMAIN"/>
</dbReference>
<keyword evidence="18" id="KW-1185">Reference proteome</keyword>
<dbReference type="InterPro" id="IPR036028">
    <property type="entry name" value="SH3-like_dom_sf"/>
</dbReference>
<dbReference type="CDD" id="cd16750">
    <property type="entry name" value="RING-HC_SH3RF3"/>
    <property type="match status" value="1"/>
</dbReference>
<dbReference type="InterPro" id="IPR001841">
    <property type="entry name" value="Znf_RING"/>
</dbReference>
<evidence type="ECO:0000256" key="12">
    <source>
        <dbReference type="ARBA" id="ARBA00022843"/>
    </source>
</evidence>
<dbReference type="Proteomes" id="UP000192223">
    <property type="component" value="Unplaced"/>
</dbReference>
<comment type="pathway">
    <text evidence="2">Protein modification; protein ubiquitination.</text>
</comment>
<dbReference type="InterPro" id="IPR018957">
    <property type="entry name" value="Znf_C3HC4_RING-type"/>
</dbReference>
<keyword evidence="6" id="KW-0808">Transferase</keyword>
<dbReference type="SMART" id="SM00326">
    <property type="entry name" value="SH3"/>
    <property type="match status" value="4"/>
</dbReference>
<evidence type="ECO:0000256" key="15">
    <source>
        <dbReference type="SAM" id="MobiDB-lite"/>
    </source>
</evidence>
<dbReference type="PANTHER" id="PTHR14167">
    <property type="entry name" value="SH3 DOMAIN-CONTAINING"/>
    <property type="match status" value="1"/>
</dbReference>
<sequence>MDEGILNDLLECSVCLERLDSSSKVLPCQHTFCRECLEGIYNKHKQLKCPECRILVPTRIEDLPPNILLMRILEGIKSTAPRKDKQNVNDFIALKDLNGHENYNSKSTTEDTQLSDATGFTDPQTYFLARAEYDYIPKESSGLEIRKDDLINVKKQVDQNWFYGECNGREGLFPANYVLAAAPLPSSIPQCKALYDFHMENDEEGCLSFNKGEVIIVIRRVDENWAEGRLQDKIGIFPLAFVELNSLARSLINLSIKVSHIPNKQQSSIDSALQILNHGKLQEEKKRHKNEFLDPPQSHSQQLIKKVDDSNFNVLGTIVLPSSYIALFSYKPQKPDELELKKGETYIVTERCQDGWFKGVSRNTQKSGVFPGNYITPFSQALKGPYMTNLGKKNKLKYSNCTKHLTFEQSLCGLPPELPPRCSTPSLNTNSRVFIQTSQTNNCTSANSVKAPITTADVFNVGKSDDKNGERLDKGTANFISRLTISKRSKSPPATLLSIDNPGFEDNIASGTVLSSTHVRSGSCPSKMPQISTLDQSHSKNAGSMISQRLKHREQLSLPVNLSRCEEKENKRRLNSKNHRKSNSLDIENNTRTTPAQCKGDRYRCIVPYPPNTEYELELQVNDIVYVLKKRDDGWYKGTQQRTGRTGLFPASFVEKL</sequence>
<feature type="domain" description="SH3" evidence="16">
    <location>
        <begin position="124"/>
        <end position="183"/>
    </location>
</feature>
<evidence type="ECO:0000256" key="5">
    <source>
        <dbReference type="ARBA" id="ARBA00022443"/>
    </source>
</evidence>
<dbReference type="CDD" id="cd11785">
    <property type="entry name" value="SH3_SH3RF_C"/>
    <property type="match status" value="1"/>
</dbReference>
<dbReference type="UniPathway" id="UPA00143"/>
<evidence type="ECO:0000256" key="14">
    <source>
        <dbReference type="PROSITE-ProRule" id="PRU00192"/>
    </source>
</evidence>
<evidence type="ECO:0000256" key="7">
    <source>
        <dbReference type="ARBA" id="ARBA00022723"/>
    </source>
</evidence>
<comment type="catalytic activity">
    <reaction evidence="1">
        <text>S-ubiquitinyl-[E2 ubiquitin-conjugating enzyme]-L-cysteine + [acceptor protein]-L-lysine = [E2 ubiquitin-conjugating enzyme]-L-cysteine + N(6)-ubiquitinyl-[acceptor protein]-L-lysine.</text>
        <dbReference type="EC" id="2.3.2.27"/>
    </reaction>
</comment>
<dbReference type="GO" id="GO:0061630">
    <property type="term" value="F:ubiquitin protein ligase activity"/>
    <property type="evidence" value="ECO:0007669"/>
    <property type="project" value="UniProtKB-EC"/>
</dbReference>
<feature type="compositionally biased region" description="Basic residues" evidence="15">
    <location>
        <begin position="573"/>
        <end position="582"/>
    </location>
</feature>
<reference evidence="19 20" key="1">
    <citation type="submission" date="2025-04" db="UniProtKB">
        <authorList>
            <consortium name="RefSeq"/>
        </authorList>
    </citation>
    <scope>IDENTIFICATION</scope>
    <source>
        <tissue evidence="19 20">Entire body</tissue>
    </source>
</reference>
<dbReference type="PROSITE" id="PS50089">
    <property type="entry name" value="ZF_RING_2"/>
    <property type="match status" value="1"/>
</dbReference>
<dbReference type="Gene3D" id="3.30.40.10">
    <property type="entry name" value="Zinc/RING finger domain, C3HC4 (zinc finger)"/>
    <property type="match status" value="1"/>
</dbReference>
<evidence type="ECO:0000256" key="3">
    <source>
        <dbReference type="ARBA" id="ARBA00008649"/>
    </source>
</evidence>
<dbReference type="CTD" id="36990"/>
<evidence type="ECO:0000256" key="9">
    <source>
        <dbReference type="ARBA" id="ARBA00022771"/>
    </source>
</evidence>
<evidence type="ECO:0000256" key="13">
    <source>
        <dbReference type="PROSITE-ProRule" id="PRU00175"/>
    </source>
</evidence>
<feature type="region of interest" description="Disordered" evidence="15">
    <location>
        <begin position="519"/>
        <end position="538"/>
    </location>
</feature>
<keyword evidence="11" id="KW-0862">Zinc</keyword>
<protein>
    <recommendedName>
        <fullName evidence="4">RING-type E3 ubiquitin transferase</fullName>
        <ecNumber evidence="4">2.3.2.27</ecNumber>
    </recommendedName>
</protein>
<dbReference type="InterPro" id="IPR035816">
    <property type="entry name" value="SH3RF1/SH3RF3_SH3_4"/>
</dbReference>
<keyword evidence="9 13" id="KW-0863">Zinc-finger</keyword>
<dbReference type="InterPro" id="IPR017907">
    <property type="entry name" value="Znf_RING_CS"/>
</dbReference>
<accession>A0A1W4WU68</accession>
<keyword evidence="10" id="KW-0833">Ubl conjugation pathway</keyword>
<evidence type="ECO:0000313" key="19">
    <source>
        <dbReference type="RefSeq" id="XP_018327424.1"/>
    </source>
</evidence>
<dbReference type="InterPro" id="IPR013083">
    <property type="entry name" value="Znf_RING/FYVE/PHD"/>
</dbReference>
<feature type="compositionally biased region" description="Polar residues" evidence="15">
    <location>
        <begin position="584"/>
        <end position="594"/>
    </location>
</feature>
<dbReference type="InterPro" id="IPR050384">
    <property type="entry name" value="Endophilin_SH3RF"/>
</dbReference>
<dbReference type="SMART" id="SM00184">
    <property type="entry name" value="RING"/>
    <property type="match status" value="1"/>
</dbReference>
<dbReference type="GO" id="GO:0005634">
    <property type="term" value="C:nucleus"/>
    <property type="evidence" value="ECO:0007669"/>
    <property type="project" value="UniProtKB-ARBA"/>
</dbReference>
<evidence type="ECO:0000256" key="4">
    <source>
        <dbReference type="ARBA" id="ARBA00012483"/>
    </source>
</evidence>
<feature type="domain" description="SH3" evidence="16">
    <location>
        <begin position="186"/>
        <end position="247"/>
    </location>
</feature>
<evidence type="ECO:0000256" key="2">
    <source>
        <dbReference type="ARBA" id="ARBA00004906"/>
    </source>
</evidence>
<dbReference type="FunFam" id="2.30.30.40:FF:000001">
    <property type="entry name" value="Sorbin and SH3 domain-containing protein 1 isoform 2"/>
    <property type="match status" value="1"/>
</dbReference>
<dbReference type="FunFam" id="3.30.40.10:FF:000077">
    <property type="entry name" value="E3 ubiquitin-protein ligase SH3RF1 isoform X1"/>
    <property type="match status" value="1"/>
</dbReference>
<dbReference type="GO" id="GO:0008270">
    <property type="term" value="F:zinc ion binding"/>
    <property type="evidence" value="ECO:0007669"/>
    <property type="project" value="UniProtKB-KW"/>
</dbReference>
<dbReference type="InterPro" id="IPR001452">
    <property type="entry name" value="SH3_domain"/>
</dbReference>
<evidence type="ECO:0000256" key="11">
    <source>
        <dbReference type="ARBA" id="ARBA00022833"/>
    </source>
</evidence>
<keyword evidence="8" id="KW-0677">Repeat</keyword>
<dbReference type="EC" id="2.3.2.27" evidence="4"/>
<dbReference type="PROSITE" id="PS50002">
    <property type="entry name" value="SH3"/>
    <property type="match status" value="4"/>
</dbReference>
<dbReference type="PANTHER" id="PTHR14167:SF51">
    <property type="entry name" value="RING-TYPE E3 UBIQUITIN TRANSFERASE"/>
    <property type="match status" value="1"/>
</dbReference>
<evidence type="ECO:0000256" key="10">
    <source>
        <dbReference type="ARBA" id="ARBA00022786"/>
    </source>
</evidence>
<dbReference type="RefSeq" id="XP_018327424.1">
    <property type="nucleotide sequence ID" value="XM_018471922.1"/>
</dbReference>